<dbReference type="PROSITE" id="PS00113">
    <property type="entry name" value="ADENYLATE_KINASE"/>
    <property type="match status" value="1"/>
</dbReference>
<dbReference type="PANTHER" id="PTHR23359">
    <property type="entry name" value="NUCLEOTIDE KINASE"/>
    <property type="match status" value="1"/>
</dbReference>
<comment type="subunit">
    <text evidence="6">Monomer.</text>
</comment>
<comment type="catalytic activity">
    <reaction evidence="6">
        <text>AMP + ATP = 2 ADP</text>
        <dbReference type="Rhea" id="RHEA:12973"/>
        <dbReference type="ChEBI" id="CHEBI:30616"/>
        <dbReference type="ChEBI" id="CHEBI:456215"/>
        <dbReference type="ChEBI" id="CHEBI:456216"/>
        <dbReference type="EC" id="2.7.4.3"/>
    </reaction>
</comment>
<evidence type="ECO:0000256" key="6">
    <source>
        <dbReference type="RuleBase" id="RU003331"/>
    </source>
</evidence>
<dbReference type="GO" id="GO:0004017">
    <property type="term" value="F:AMP kinase activity"/>
    <property type="evidence" value="ECO:0007669"/>
    <property type="project" value="UniProtKB-EC"/>
</dbReference>
<keyword evidence="1 5" id="KW-0808">Transferase</keyword>
<reference evidence="7" key="1">
    <citation type="submission" date="2020-10" db="EMBL/GenBank/DDBJ databases">
        <authorList>
            <person name="Gilroy R."/>
        </authorList>
    </citation>
    <scope>NUCLEOTIDE SEQUENCE</scope>
    <source>
        <strain evidence="7">10669</strain>
    </source>
</reference>
<dbReference type="InterPro" id="IPR027417">
    <property type="entry name" value="P-loop_NTPase"/>
</dbReference>
<evidence type="ECO:0000256" key="2">
    <source>
        <dbReference type="ARBA" id="ARBA00022727"/>
    </source>
</evidence>
<evidence type="ECO:0000256" key="3">
    <source>
        <dbReference type="ARBA" id="ARBA00022741"/>
    </source>
</evidence>
<evidence type="ECO:0000313" key="7">
    <source>
        <dbReference type="EMBL" id="HIV04944.1"/>
    </source>
</evidence>
<keyword evidence="3 6" id="KW-0547">Nucleotide-binding</keyword>
<dbReference type="GO" id="GO:0005524">
    <property type="term" value="F:ATP binding"/>
    <property type="evidence" value="ECO:0007669"/>
    <property type="project" value="UniProtKB-KW"/>
</dbReference>
<name>A0A9D1T201_9BACT</name>
<gene>
    <name evidence="7" type="ORF">IAC75_07365</name>
</gene>
<dbReference type="AlphaFoldDB" id="A0A9D1T201"/>
<organism evidence="7 8">
    <name type="scientific">Candidatus Spyradosoma merdigallinarum</name>
    <dbReference type="NCBI Taxonomy" id="2840950"/>
    <lineage>
        <taxon>Bacteria</taxon>
        <taxon>Pseudomonadati</taxon>
        <taxon>Verrucomicrobiota</taxon>
        <taxon>Opitutia</taxon>
        <taxon>Opitutia incertae sedis</taxon>
        <taxon>Candidatus Spyradosoma</taxon>
    </lineage>
</organism>
<dbReference type="Gene3D" id="3.40.50.300">
    <property type="entry name" value="P-loop containing nucleotide triphosphate hydrolases"/>
    <property type="match status" value="1"/>
</dbReference>
<dbReference type="GO" id="GO:0005737">
    <property type="term" value="C:cytoplasm"/>
    <property type="evidence" value="ECO:0007669"/>
    <property type="project" value="UniProtKB-SubCell"/>
</dbReference>
<evidence type="ECO:0000313" key="8">
    <source>
        <dbReference type="Proteomes" id="UP000886812"/>
    </source>
</evidence>
<sequence>MTMNEKFDAADERNPEAVALFGAIWEGLEKELGADALKFPKEIFWLNGAPGAGKGTQTGTILEALGYAAEPVVMSDLLQTPEMRAIKAAGGLVGDKEVISLLFRRLVRPEYRDGVLVDGFPRTAGQVACLKLLKKKLDALHAAAPEKFAKPSFNILMLFVTEHESVERQLKRGREMQAKGLPVRETDVDPEKTRTRYRVFAEQTLRPLESLKGAFPYFHIDSVGTIEEISAFIRRTLSAR</sequence>
<evidence type="ECO:0000256" key="4">
    <source>
        <dbReference type="ARBA" id="ARBA00022777"/>
    </source>
</evidence>
<keyword evidence="6" id="KW-0067">ATP-binding</keyword>
<dbReference type="SUPFAM" id="SSF52540">
    <property type="entry name" value="P-loop containing nucleoside triphosphate hydrolases"/>
    <property type="match status" value="1"/>
</dbReference>
<reference evidence="7" key="2">
    <citation type="journal article" date="2021" name="PeerJ">
        <title>Extensive microbial diversity within the chicken gut microbiome revealed by metagenomics and culture.</title>
        <authorList>
            <person name="Gilroy R."/>
            <person name="Ravi A."/>
            <person name="Getino M."/>
            <person name="Pursley I."/>
            <person name="Horton D.L."/>
            <person name="Alikhan N.F."/>
            <person name="Baker D."/>
            <person name="Gharbi K."/>
            <person name="Hall N."/>
            <person name="Watson M."/>
            <person name="Adriaenssens E.M."/>
            <person name="Foster-Nyarko E."/>
            <person name="Jarju S."/>
            <person name="Secka A."/>
            <person name="Antonio M."/>
            <person name="Oren A."/>
            <person name="Chaudhuri R.R."/>
            <person name="La Ragione R."/>
            <person name="Hildebrand F."/>
            <person name="Pallen M.J."/>
        </authorList>
    </citation>
    <scope>NUCLEOTIDE SEQUENCE</scope>
    <source>
        <strain evidence="7">10669</strain>
    </source>
</reference>
<comment type="subcellular location">
    <subcellularLocation>
        <location evidence="6">Cytoplasm</location>
    </subcellularLocation>
</comment>
<dbReference type="EC" id="2.7.4.3" evidence="6"/>
<dbReference type="PRINTS" id="PR00094">
    <property type="entry name" value="ADENYLTKNASE"/>
</dbReference>
<dbReference type="InterPro" id="IPR000850">
    <property type="entry name" value="Adenylat/UMP-CMP_kin"/>
</dbReference>
<evidence type="ECO:0000256" key="1">
    <source>
        <dbReference type="ARBA" id="ARBA00022679"/>
    </source>
</evidence>
<dbReference type="EMBL" id="DVOG01000193">
    <property type="protein sequence ID" value="HIV04944.1"/>
    <property type="molecule type" value="Genomic_DNA"/>
</dbReference>
<comment type="similarity">
    <text evidence="5">Belongs to the adenylate kinase family.</text>
</comment>
<keyword evidence="2" id="KW-0545">Nucleotide biosynthesis</keyword>
<evidence type="ECO:0000256" key="5">
    <source>
        <dbReference type="RuleBase" id="RU003330"/>
    </source>
</evidence>
<dbReference type="InterPro" id="IPR033690">
    <property type="entry name" value="Adenylat_kinase_CS"/>
</dbReference>
<protein>
    <recommendedName>
        <fullName evidence="6">Adenylate kinase</fullName>
        <ecNumber evidence="6">2.7.4.3</ecNumber>
    </recommendedName>
</protein>
<proteinExistence type="inferred from homology"/>
<dbReference type="Proteomes" id="UP000886812">
    <property type="component" value="Unassembled WGS sequence"/>
</dbReference>
<accession>A0A9D1T201</accession>
<comment type="caution">
    <text evidence="7">The sequence shown here is derived from an EMBL/GenBank/DDBJ whole genome shotgun (WGS) entry which is preliminary data.</text>
</comment>
<keyword evidence="4 5" id="KW-0418">Kinase</keyword>
<dbReference type="Pfam" id="PF00406">
    <property type="entry name" value="ADK"/>
    <property type="match status" value="1"/>
</dbReference>